<dbReference type="Proteomes" id="UP001151088">
    <property type="component" value="Unassembled WGS sequence"/>
</dbReference>
<sequence length="119" mass="12600">MTTAVRARDDTDRSHRDDAASAGRASVRPAPQRPNPAAAGWVGERGQPGEGHPGVSIPSEPGNGQRRDEGTGARPAAPAKRRSTPWPGGRRRNWRAALMLAGAAFVMSALLTLWGWLTA</sequence>
<name>A0A9X2T449_9HYPH</name>
<feature type="compositionally biased region" description="Basic residues" evidence="1">
    <location>
        <begin position="79"/>
        <end position="91"/>
    </location>
</feature>
<keyword evidence="4" id="KW-1185">Reference proteome</keyword>
<evidence type="ECO:0000313" key="4">
    <source>
        <dbReference type="Proteomes" id="UP001151088"/>
    </source>
</evidence>
<reference evidence="3" key="1">
    <citation type="submission" date="2022-08" db="EMBL/GenBank/DDBJ databases">
        <authorList>
            <person name="Li F."/>
        </authorList>
    </citation>
    <scope>NUCLEOTIDE SEQUENCE</scope>
    <source>
        <strain evidence="3">MQZ15Z-1</strain>
    </source>
</reference>
<organism evidence="3 4">
    <name type="scientific">Ancylobacter mangrovi</name>
    <dbReference type="NCBI Taxonomy" id="2972472"/>
    <lineage>
        <taxon>Bacteria</taxon>
        <taxon>Pseudomonadati</taxon>
        <taxon>Pseudomonadota</taxon>
        <taxon>Alphaproteobacteria</taxon>
        <taxon>Hyphomicrobiales</taxon>
        <taxon>Xanthobacteraceae</taxon>
        <taxon>Ancylobacter</taxon>
    </lineage>
</organism>
<evidence type="ECO:0000313" key="3">
    <source>
        <dbReference type="EMBL" id="MCS0494109.1"/>
    </source>
</evidence>
<accession>A0A9X2T449</accession>
<feature type="compositionally biased region" description="Basic and acidic residues" evidence="1">
    <location>
        <begin position="1"/>
        <end position="19"/>
    </location>
</feature>
<protein>
    <submittedName>
        <fullName evidence="3">Uncharacterized protein</fullName>
    </submittedName>
</protein>
<dbReference type="RefSeq" id="WP_258731054.1">
    <property type="nucleotide sequence ID" value="NZ_JANTHZ010000001.1"/>
</dbReference>
<proteinExistence type="predicted"/>
<keyword evidence="2" id="KW-0812">Transmembrane</keyword>
<keyword evidence="2" id="KW-1133">Transmembrane helix</keyword>
<feature type="transmembrane region" description="Helical" evidence="2">
    <location>
        <begin position="96"/>
        <end position="117"/>
    </location>
</feature>
<feature type="region of interest" description="Disordered" evidence="1">
    <location>
        <begin position="1"/>
        <end position="91"/>
    </location>
</feature>
<keyword evidence="2" id="KW-0472">Membrane</keyword>
<comment type="caution">
    <text evidence="3">The sequence shown here is derived from an EMBL/GenBank/DDBJ whole genome shotgun (WGS) entry which is preliminary data.</text>
</comment>
<evidence type="ECO:0000256" key="1">
    <source>
        <dbReference type="SAM" id="MobiDB-lite"/>
    </source>
</evidence>
<dbReference type="AlphaFoldDB" id="A0A9X2T449"/>
<evidence type="ECO:0000256" key="2">
    <source>
        <dbReference type="SAM" id="Phobius"/>
    </source>
</evidence>
<dbReference type="EMBL" id="JANTHZ010000001">
    <property type="protein sequence ID" value="MCS0494109.1"/>
    <property type="molecule type" value="Genomic_DNA"/>
</dbReference>
<gene>
    <name evidence="3" type="ORF">NVS89_03295</name>
</gene>